<keyword evidence="1" id="KW-0175">Coiled coil</keyword>
<evidence type="ECO:0000313" key="3">
    <source>
        <dbReference type="WBParaSite" id="Hba_15493"/>
    </source>
</evidence>
<accession>A0A1I7XD76</accession>
<keyword evidence="2" id="KW-1185">Reference proteome</keyword>
<proteinExistence type="predicted"/>
<name>A0A1I7XD76_HETBA</name>
<protein>
    <submittedName>
        <fullName evidence="3">Exocyst complex component 5</fullName>
    </submittedName>
</protein>
<dbReference type="Proteomes" id="UP000095283">
    <property type="component" value="Unplaced"/>
</dbReference>
<dbReference type="PANTHER" id="PTHR12100">
    <property type="entry name" value="SEC10"/>
    <property type="match status" value="1"/>
</dbReference>
<dbReference type="PANTHER" id="PTHR12100:SF0">
    <property type="entry name" value="EXOCYST COMPLEX COMPONENT 5"/>
    <property type="match status" value="1"/>
</dbReference>
<dbReference type="GO" id="GO:0006887">
    <property type="term" value="P:exocytosis"/>
    <property type="evidence" value="ECO:0007669"/>
    <property type="project" value="TreeGrafter"/>
</dbReference>
<evidence type="ECO:0000256" key="1">
    <source>
        <dbReference type="SAM" id="Coils"/>
    </source>
</evidence>
<feature type="coiled-coil region" evidence="1">
    <location>
        <begin position="23"/>
        <end position="50"/>
    </location>
</feature>
<dbReference type="GO" id="GO:0000145">
    <property type="term" value="C:exocyst"/>
    <property type="evidence" value="ECO:0007669"/>
    <property type="project" value="TreeGrafter"/>
</dbReference>
<dbReference type="InterPro" id="IPR009976">
    <property type="entry name" value="Sec10-like"/>
</dbReference>
<reference evidence="3" key="1">
    <citation type="submission" date="2016-11" db="UniProtKB">
        <authorList>
            <consortium name="WormBaseParasite"/>
        </authorList>
    </citation>
    <scope>IDENTIFICATION</scope>
</reference>
<organism evidence="2 3">
    <name type="scientific">Heterorhabditis bacteriophora</name>
    <name type="common">Entomopathogenic nematode worm</name>
    <dbReference type="NCBI Taxonomy" id="37862"/>
    <lineage>
        <taxon>Eukaryota</taxon>
        <taxon>Metazoa</taxon>
        <taxon>Ecdysozoa</taxon>
        <taxon>Nematoda</taxon>
        <taxon>Chromadorea</taxon>
        <taxon>Rhabditida</taxon>
        <taxon>Rhabditina</taxon>
        <taxon>Rhabditomorpha</taxon>
        <taxon>Strongyloidea</taxon>
        <taxon>Heterorhabditidae</taxon>
        <taxon>Heterorhabditis</taxon>
    </lineage>
</organism>
<dbReference type="WBParaSite" id="Hba_15493">
    <property type="protein sequence ID" value="Hba_15493"/>
    <property type="gene ID" value="Hba_15493"/>
</dbReference>
<evidence type="ECO:0000313" key="2">
    <source>
        <dbReference type="Proteomes" id="UP000095283"/>
    </source>
</evidence>
<sequence>MSAGPYFATYVEDLEQNKISILEQQLNQDKKDYVNQLQKLYDRNAEAVDKIKVHQPRSRAYDALQLIQHFDEFLSDQPLNSMIFTDPDKLLESADLVQKLYSISQELSKEKFSAVQARIGHR</sequence>
<dbReference type="GO" id="GO:0006893">
    <property type="term" value="P:Golgi to plasma membrane transport"/>
    <property type="evidence" value="ECO:0007669"/>
    <property type="project" value="TreeGrafter"/>
</dbReference>
<dbReference type="AlphaFoldDB" id="A0A1I7XD76"/>